<dbReference type="InterPro" id="IPR036844">
    <property type="entry name" value="Hint_dom_sf"/>
</dbReference>
<keyword evidence="5" id="KW-1185">Reference proteome</keyword>
<protein>
    <submittedName>
        <fullName evidence="4">Polymorphic toxin-type HINT domain-containing protein</fullName>
    </submittedName>
</protein>
<feature type="region of interest" description="Disordered" evidence="2">
    <location>
        <begin position="2710"/>
        <end position="2730"/>
    </location>
</feature>
<name>A0ABT3X396_9BACL</name>
<dbReference type="InterPro" id="IPR006530">
    <property type="entry name" value="YD"/>
</dbReference>
<dbReference type="CDD" id="cd00063">
    <property type="entry name" value="FN3"/>
    <property type="match status" value="1"/>
</dbReference>
<dbReference type="Gene3D" id="2.180.10.10">
    <property type="entry name" value="RHS repeat-associated core"/>
    <property type="match status" value="3"/>
</dbReference>
<dbReference type="PANTHER" id="PTHR32305">
    <property type="match status" value="1"/>
</dbReference>
<dbReference type="Pfam" id="PF05593">
    <property type="entry name" value="RHS_repeat"/>
    <property type="match status" value="4"/>
</dbReference>
<comment type="caution">
    <text evidence="4">The sequence shown here is derived from an EMBL/GenBank/DDBJ whole genome shotgun (WGS) entry which is preliminary data.</text>
</comment>
<evidence type="ECO:0000313" key="4">
    <source>
        <dbReference type="EMBL" id="MCX7571379.1"/>
    </source>
</evidence>
<dbReference type="EMBL" id="JAPMLT010000010">
    <property type="protein sequence ID" value="MCX7571379.1"/>
    <property type="molecule type" value="Genomic_DNA"/>
</dbReference>
<evidence type="ECO:0000256" key="1">
    <source>
        <dbReference type="ARBA" id="ARBA00022737"/>
    </source>
</evidence>
<dbReference type="NCBIfam" id="TIGR03696">
    <property type="entry name" value="Rhs_assc_core"/>
    <property type="match status" value="1"/>
</dbReference>
<dbReference type="InterPro" id="IPR030934">
    <property type="entry name" value="Intein_C"/>
</dbReference>
<dbReference type="NCBIfam" id="TIGR01643">
    <property type="entry name" value="YD_repeat_2x"/>
    <property type="match status" value="4"/>
</dbReference>
<keyword evidence="1" id="KW-0677">Repeat</keyword>
<evidence type="ECO:0000313" key="5">
    <source>
        <dbReference type="Proteomes" id="UP001208017"/>
    </source>
</evidence>
<feature type="domain" description="Fibronectin type-III" evidence="3">
    <location>
        <begin position="594"/>
        <end position="687"/>
    </location>
</feature>
<dbReference type="InterPro" id="IPR045351">
    <property type="entry name" value="DUF6531"/>
</dbReference>
<dbReference type="PROSITE" id="PS50818">
    <property type="entry name" value="INTEIN_C_TER"/>
    <property type="match status" value="1"/>
</dbReference>
<evidence type="ECO:0000256" key="2">
    <source>
        <dbReference type="SAM" id="MobiDB-lite"/>
    </source>
</evidence>
<dbReference type="InterPro" id="IPR028900">
    <property type="entry name" value="Tox-SHH_dom"/>
</dbReference>
<dbReference type="InterPro" id="IPR036116">
    <property type="entry name" value="FN3_sf"/>
</dbReference>
<dbReference type="Gene3D" id="2.60.120.970">
    <property type="match status" value="1"/>
</dbReference>
<dbReference type="Pfam" id="PF15652">
    <property type="entry name" value="Tox-SHH"/>
    <property type="match status" value="1"/>
</dbReference>
<dbReference type="PROSITE" id="PS50853">
    <property type="entry name" value="FN3"/>
    <property type="match status" value="1"/>
</dbReference>
<dbReference type="InterPro" id="IPR050708">
    <property type="entry name" value="T6SS_VgrG/RHS"/>
</dbReference>
<gene>
    <name evidence="4" type="ORF">OS242_15625</name>
</gene>
<sequence>MRLSGMYAKVLAWTLVLSLALGYPLESLGTAYAHGTNEHKDKEDPKKEAPDKVLEIKEKRTENSKTWKNSDLTETIEMFSTPIFYQDPGQKEWKEIDNSLTEEIKDKEEQGNFKYRNKANKFTALFGKTADKDIFKIKQGQHALSYSVVGAKAAEGVSKEDALTYSEILANIDAVYHVRSTGVKEDLVLKKLPEVDRITFELKTDLNVKKEGRRIVFTDKKDGSAVWAFDPPFLRDSSDRESHEMDFVLEEKGGKVLLTLPLDMNYLKDPETTYPVLLDPTVTVGGTTATTFDAYVGEVYGHVNYGGDPELRTGYAPTVDSHRTYIKFGSSLPSLDGGLLTGANFKAYKYYEPSSVDTTINIHRAYSAWSSSSITYDTQPGFGGTYASNTLSKGEANGWYTWNVGNLVNYWYDNPANYHGLVMQASNENTTGSYRKFYSSDYSSGAYAPRLEITYSPKPAAPTGTAYGNGTNTGNGYVNLQWSAVAGATGYKVLFFNGKAYEEIDVGNTLSWTTKGKKLWPTAAQVAAGTYTLRLDGSGGELEDDPRPVYQASGGNYPNSKNYWFRVKAYNAYGATVQSDAFMPTIEDETAPTKPGTPAVSNKLNSSYTFTWGASTDSLSGVKHYEVYLGTQSGVWDVVNGATTTGTTYTYSGELVPRTPYYMAVKAVDNNGNYTWSTTSSDTPRKALDASIVSYSIPATMEASGDYNVQVTMKNEGLQTWTSSGAFYLGSVAETDPLTQDTRVPLASTDSIGPAQTKTFNLRFNGGKNPGDFLTQWGMLQVGVGRFGDTLTSNVKVADTTPPQGAIVINNGQTLTNSPNVTLNLSVTDNANGPYQQRLRNEQLAWSADEAFTAVKQWTLSEGNGDKTVSVVYKDASGNESAIQTDGIILDTTFPTAEMTSPNERDYLNGTVDIAGSATDNDLQEYTLSYGAGTTPTQWTEIAKKTEVVDQNVLASWNTAGIPTGLYTLRLEAKDKAGNVSVVSKYVYVDQFLNMLGTETFWGVVDTPTGFGTSKVNLSNGNLFLTYQDFDWDGRGLNAGINRSYNSQDTESGLLGQGWRLDVESKLIAESNGDLTHVEEDGSRHRFVKNEDGTYTPPTGIYVKLTKQADGTYLLQDQDADAISSTFNAQGLLTSEFDTNENKITYVWANNQLQEIVDAVGRKVTFAYMNNVMTEVNSPIGKIKYFYTDLRLTSVEFYDAAGTLYRTLGYAYDDKGRLKSTTDPNQRVVNYRYNGLRLINVENSLTTLNASTGQLNPPVTVAQTFGYDLVNKKVDMTIAGPNDSLEAEYGYNEVGNVVSMTEDPNGLNLTKSFVYQNHLLMESTDPRFLKTTFTYDALGNVLTKTEPTTTDLDGGQATPVHSTKYKTGTSLVEEEIDPLGRVTKHEYDARGNKTATIDPDGFKVTFTYDAYGNVTEETHQRGALYGYLPNHSFEKGDAAALNQWKTSGSWSFHATEKRSGVQGVALTGTASIESDYVPIKEGRLPVRALGNVKANGATGLVSSLQFYDSSKNLISSASSAAINGTVDWSIQHVFAPIPANAAFVTAKISLSAGTVYTDDIWMEEADYKLITKYDANGLNPIESFDPYGKKTTNEFDLAGNMTKETNELGQSATWIYNADGEAVEETDRLGKKTVHQYDGSGNLIKTTNALGHSIEYLFDEANRQIQIKNPHVTKQYYDNQTPREAEVVSITNIDEYNELGFIVAEKDGNGSISRYEYDKAGRMVRSVDPLRNEMRITYDANDNKLTEENLAWDTVTSTLHSKGVTHYRYDEQNRQISESDPTKDANTLVEQQKFDVIGRLLKEVDGMGLATNYGYDIDDNSIYSKDSSTPAVETWALYDGKGNQAISMDKLGAVTNIHDLNGLLKEVVDAEGKKTVYTYNAAGDKTKLVDATGAVTDWEYDAEGQLSKETKSIKDPVTGETKLQITLYEYDALGQVVKRTMQEGIGTSVTTTNEVTLSYDELGQLVRELGITQPAGTQTNSRYYHDNNGNVTNTWIYDETNPIPLDKDPDGDGFYNSQTISVYDKNNRLLEETITHTQTVTKTAYDDKNNKEIITNALGDTVINSDDSDRTKQILTPNFDTFDYDYYVNDMVSKVTAPGVQTTFTYNGGEKVSTIKANNRNNNAPVLDLQYRYTDTDQIAEISDKGVVKGRYTYSSVGNLETAEENGRKLKYTYDGNSNIVKVEDLATGKTVATYTYATGDRVQQKKEFDKTTGALVRTTDYEFNPSGTLKKVKTTEGTNVTVIDYGYNSDDQLMTVDKTINGAVQPKVFYEYDTEGNRIAKNVSDAAGNTHYHYHRDTTGGIFLETKLTATSKTEALKYYRDGDGNLLSFSLNDVVYYYQFNARGDVLAITDSAGNVVTTYEYDTWGNVISIGGDKALGEANPYRFVGKLGVIYDQDTNLYLMGWRDYDSSTGRFIVPDEYEGEEDEPVSLNRYLYADADPVNNIDPDGHKAKWLSGVWKSTKKAAKKAYNFAVGDDIRTLKSKKSKWYHKAGAAASIASNFVPGAGQAKWAVKGAIKGVKAGKKAIKSVKYYKPSVKKARVKKTKVVLKKSKAPQRKTYRKATPQKDCKCFTVGTTVHTEDGEKPIESVEIGDKVLAKDEVSGEKAYKEVEWLFEREVDEIYEVHVGAEVLKTTDEHPFWVVGEGWVETKDLKAGDRFETAEGKILTIDSIYVNHKKTTVYNFKVKDYHTYFVSNLGIWTHNACTLKPRKKSSTKSSNTAKVRPQKKAKTKASLYQVVPYRPTNTPLENHHGVLDVWAKHNIANYKSRATHTPAIALTKALHDATKAVTRDWMEINTGKRVGGKIGWKNIHPREMQALTEAMFDAAKVPESSRREYYRALHKYIYR</sequence>
<dbReference type="InterPro" id="IPR031325">
    <property type="entry name" value="RHS_repeat"/>
</dbReference>
<dbReference type="InterPro" id="IPR022385">
    <property type="entry name" value="Rhs_assc_core"/>
</dbReference>
<dbReference type="SUPFAM" id="SSF49265">
    <property type="entry name" value="Fibronectin type III"/>
    <property type="match status" value="1"/>
</dbReference>
<dbReference type="InterPro" id="IPR006141">
    <property type="entry name" value="Intein_N"/>
</dbReference>
<dbReference type="SMART" id="SM00060">
    <property type="entry name" value="FN3"/>
    <property type="match status" value="2"/>
</dbReference>
<dbReference type="PANTHER" id="PTHR32305:SF15">
    <property type="entry name" value="PROTEIN RHSA-RELATED"/>
    <property type="match status" value="1"/>
</dbReference>
<dbReference type="Pfam" id="PF07591">
    <property type="entry name" value="PT-HINT"/>
    <property type="match status" value="1"/>
</dbReference>
<dbReference type="CDD" id="cd00081">
    <property type="entry name" value="Hint"/>
    <property type="match status" value="1"/>
</dbReference>
<proteinExistence type="predicted"/>
<dbReference type="RefSeq" id="WP_267152627.1">
    <property type="nucleotide sequence ID" value="NZ_JAPMLT010000010.1"/>
</dbReference>
<dbReference type="Pfam" id="PF20148">
    <property type="entry name" value="DUF6531"/>
    <property type="match status" value="1"/>
</dbReference>
<reference evidence="4 5" key="1">
    <citation type="submission" date="2022-11" db="EMBL/GenBank/DDBJ databases">
        <title>Study of microbial diversity in lake waters.</title>
        <authorList>
            <person name="Zhang J."/>
        </authorList>
    </citation>
    <scope>NUCLEOTIDE SEQUENCE [LARGE SCALE GENOMIC DNA]</scope>
    <source>
        <strain evidence="4 5">DT12</strain>
    </source>
</reference>
<dbReference type="InterPro" id="IPR003961">
    <property type="entry name" value="FN3_dom"/>
</dbReference>
<dbReference type="InterPro" id="IPR056823">
    <property type="entry name" value="TEN-like_YD-shell"/>
</dbReference>
<dbReference type="Pfam" id="PF25023">
    <property type="entry name" value="TEN_YD-shell"/>
    <property type="match status" value="1"/>
</dbReference>
<dbReference type="NCBIfam" id="NF033679">
    <property type="entry name" value="DNRLRE_dom"/>
    <property type="match status" value="1"/>
</dbReference>
<dbReference type="Gene3D" id="2.170.16.10">
    <property type="entry name" value="Hedgehog/Intein (Hint) domain"/>
    <property type="match status" value="1"/>
</dbReference>
<dbReference type="Proteomes" id="UP001208017">
    <property type="component" value="Unassembled WGS sequence"/>
</dbReference>
<organism evidence="4 5">
    <name type="scientific">Tumebacillus lacus</name>
    <dbReference type="NCBI Taxonomy" id="2995335"/>
    <lineage>
        <taxon>Bacteria</taxon>
        <taxon>Bacillati</taxon>
        <taxon>Bacillota</taxon>
        <taxon>Bacilli</taxon>
        <taxon>Bacillales</taxon>
        <taxon>Alicyclobacillaceae</taxon>
        <taxon>Tumebacillus</taxon>
    </lineage>
</organism>
<dbReference type="InterPro" id="IPR013783">
    <property type="entry name" value="Ig-like_fold"/>
</dbReference>
<dbReference type="InterPro" id="IPR003587">
    <property type="entry name" value="Hint_dom_N"/>
</dbReference>
<evidence type="ECO:0000259" key="3">
    <source>
        <dbReference type="PROSITE" id="PS50853"/>
    </source>
</evidence>
<accession>A0ABT3X396</accession>
<dbReference type="PROSITE" id="PS50817">
    <property type="entry name" value="INTEIN_N_TER"/>
    <property type="match status" value="1"/>
</dbReference>
<dbReference type="SMART" id="SM00306">
    <property type="entry name" value="HintN"/>
    <property type="match status" value="1"/>
</dbReference>
<dbReference type="SUPFAM" id="SSF51294">
    <property type="entry name" value="Hedgehog/intein (Hint) domain"/>
    <property type="match status" value="1"/>
</dbReference>
<dbReference type="Gene3D" id="2.60.40.10">
    <property type="entry name" value="Immunoglobulins"/>
    <property type="match status" value="3"/>
</dbReference>